<evidence type="ECO:0000313" key="1">
    <source>
        <dbReference type="EMBL" id="CAE6707489.1"/>
    </source>
</evidence>
<reference evidence="1 2" key="1">
    <citation type="submission" date="2021-02" db="EMBL/GenBank/DDBJ databases">
        <authorList>
            <person name="Han P."/>
        </authorList>
    </citation>
    <scope>NUCLEOTIDE SEQUENCE [LARGE SCALE GENOMIC DNA]</scope>
    <source>
        <strain evidence="1">Candidatus Nitrospira sp. ZN2</strain>
    </source>
</reference>
<keyword evidence="2" id="KW-1185">Reference proteome</keyword>
<gene>
    <name evidence="1" type="ORF">NSPZN2_11049</name>
</gene>
<sequence length="78" mass="8221">MSMGMSLAPFWSLSPDDDTGLHAVVFPAMSIKLRACGIDGSGHEGHAAIVVQQESGLSSGCAMARRMRSSRAVSRETL</sequence>
<accession>A0ABM8QNZ7</accession>
<evidence type="ECO:0000313" key="2">
    <source>
        <dbReference type="Proteomes" id="UP000675880"/>
    </source>
</evidence>
<organism evidence="1 2">
    <name type="scientific">Nitrospira defluvii</name>
    <dbReference type="NCBI Taxonomy" id="330214"/>
    <lineage>
        <taxon>Bacteria</taxon>
        <taxon>Pseudomonadati</taxon>
        <taxon>Nitrospirota</taxon>
        <taxon>Nitrospiria</taxon>
        <taxon>Nitrospirales</taxon>
        <taxon>Nitrospiraceae</taxon>
        <taxon>Nitrospira</taxon>
    </lineage>
</organism>
<name>A0ABM8QNZ7_9BACT</name>
<protein>
    <submittedName>
        <fullName evidence="1">Uncharacterized protein</fullName>
    </submittedName>
</protein>
<dbReference type="EMBL" id="CAJNBJ010000001">
    <property type="protein sequence ID" value="CAE6707489.1"/>
    <property type="molecule type" value="Genomic_DNA"/>
</dbReference>
<proteinExistence type="predicted"/>
<dbReference type="Proteomes" id="UP000675880">
    <property type="component" value="Unassembled WGS sequence"/>
</dbReference>
<comment type="caution">
    <text evidence="1">The sequence shown here is derived from an EMBL/GenBank/DDBJ whole genome shotgun (WGS) entry which is preliminary data.</text>
</comment>